<dbReference type="InterPro" id="IPR050464">
    <property type="entry name" value="Zeta_carotene_desat/Oxidored"/>
</dbReference>
<comment type="caution">
    <text evidence="2">The sequence shown here is derived from an EMBL/GenBank/DDBJ whole genome shotgun (WGS) entry which is preliminary data.</text>
</comment>
<evidence type="ECO:0000313" key="3">
    <source>
        <dbReference type="Proteomes" id="UP000295367"/>
    </source>
</evidence>
<dbReference type="InterPro" id="IPR036188">
    <property type="entry name" value="FAD/NAD-bd_sf"/>
</dbReference>
<reference evidence="2 3" key="1">
    <citation type="submission" date="2019-03" db="EMBL/GenBank/DDBJ databases">
        <title>Genomic Encyclopedia of Type Strains, Phase IV (KMG-IV): sequencing the most valuable type-strain genomes for metagenomic binning, comparative biology and taxonomic classification.</title>
        <authorList>
            <person name="Goeker M."/>
        </authorList>
    </citation>
    <scope>NUCLEOTIDE SEQUENCE [LARGE SCALE GENOMIC DNA]</scope>
    <source>
        <strain evidence="2 3">DSM 100309</strain>
    </source>
</reference>
<gene>
    <name evidence="2" type="ORF">EDC63_10536</name>
</gene>
<dbReference type="PANTHER" id="PTHR42923:SF47">
    <property type="entry name" value="BLR3003 PROTEIN"/>
    <property type="match status" value="1"/>
</dbReference>
<name>A0A4R3Y8U2_9PROT</name>
<organism evidence="2 3">
    <name type="scientific">Sulfurirhabdus autotrophica</name>
    <dbReference type="NCBI Taxonomy" id="1706046"/>
    <lineage>
        <taxon>Bacteria</taxon>
        <taxon>Pseudomonadati</taxon>
        <taxon>Pseudomonadota</taxon>
        <taxon>Betaproteobacteria</taxon>
        <taxon>Nitrosomonadales</taxon>
        <taxon>Sulfuricellaceae</taxon>
        <taxon>Sulfurirhabdus</taxon>
    </lineage>
</organism>
<evidence type="ECO:0000259" key="1">
    <source>
        <dbReference type="Pfam" id="PF01593"/>
    </source>
</evidence>
<dbReference type="PRINTS" id="PR00419">
    <property type="entry name" value="ADXRDTASE"/>
</dbReference>
<dbReference type="SUPFAM" id="SSF51905">
    <property type="entry name" value="FAD/NAD(P)-binding domain"/>
    <property type="match status" value="1"/>
</dbReference>
<dbReference type="EMBL" id="SMCO01000005">
    <property type="protein sequence ID" value="TCV87368.1"/>
    <property type="molecule type" value="Genomic_DNA"/>
</dbReference>
<dbReference type="RefSeq" id="WP_124945638.1">
    <property type="nucleotide sequence ID" value="NZ_BHVT01000017.1"/>
</dbReference>
<accession>A0A4R3Y8U2</accession>
<sequence length="434" mass="47641">MKKSVAVIGAGYAGLAAAVELAQRNIPVTVFESAKELGGRARRVSLKGLNLDNGQHILIGAYRETLRLIKLVSPHATVNTIKPFLRIPLELTILGHFNLKAASLPKPFHLAVGLMTAQGLSFPERLRAVRFMLSMRSRKFKLKQDISVFTLLQQFNQTGSLEKLLWTPLCISALNTPPEMASAQVFLNVLRDSLNGGRNDADLIIPSVDLSDLFPDNAAKYIENHGGHIFRSTSVISIEVGSKGFAVLTQESNQVFSHVICAVPPQRIKQLISNIPELAASADLASNLTYQPIYTLYLQYSHKIAMPKPMQGLASGFSEWVFDRGQISNNPGLLAVVISAEGKHQLLSHDELANSVHKKLKSYIPDLTEPLWYKVIAEKRATFSCIANLQRPEQITPLKQFYLAGDYTAGDYPATLEAATQSGVKCAQSILEIS</sequence>
<keyword evidence="3" id="KW-1185">Reference proteome</keyword>
<evidence type="ECO:0000313" key="2">
    <source>
        <dbReference type="EMBL" id="TCV87368.1"/>
    </source>
</evidence>
<dbReference type="PANTHER" id="PTHR42923">
    <property type="entry name" value="PROTOPORPHYRINOGEN OXIDASE"/>
    <property type="match status" value="1"/>
</dbReference>
<dbReference type="Gene3D" id="3.50.50.60">
    <property type="entry name" value="FAD/NAD(P)-binding domain"/>
    <property type="match status" value="1"/>
</dbReference>
<dbReference type="Pfam" id="PF01593">
    <property type="entry name" value="Amino_oxidase"/>
    <property type="match status" value="1"/>
</dbReference>
<dbReference type="NCBIfam" id="TIGR03467">
    <property type="entry name" value="HpnE"/>
    <property type="match status" value="1"/>
</dbReference>
<dbReference type="AlphaFoldDB" id="A0A4R3Y8U2"/>
<feature type="domain" description="Amine oxidase" evidence="1">
    <location>
        <begin position="13"/>
        <end position="431"/>
    </location>
</feature>
<dbReference type="InterPro" id="IPR017830">
    <property type="entry name" value="SQase_HpnE"/>
</dbReference>
<dbReference type="GO" id="GO:0016491">
    <property type="term" value="F:oxidoreductase activity"/>
    <property type="evidence" value="ECO:0007669"/>
    <property type="project" value="InterPro"/>
</dbReference>
<dbReference type="OrthoDB" id="7849608at2"/>
<proteinExistence type="predicted"/>
<dbReference type="Proteomes" id="UP000295367">
    <property type="component" value="Unassembled WGS sequence"/>
</dbReference>
<protein>
    <submittedName>
        <fullName evidence="2">Squalene-associated FAD-dependent desaturase</fullName>
    </submittedName>
</protein>
<dbReference type="InterPro" id="IPR002937">
    <property type="entry name" value="Amino_oxidase"/>
</dbReference>